<evidence type="ECO:0000313" key="3">
    <source>
        <dbReference type="Proteomes" id="UP000315115"/>
    </source>
</evidence>
<dbReference type="RefSeq" id="WP_172622602.1">
    <property type="nucleotide sequence ID" value="NZ_AP019799.1"/>
</dbReference>
<dbReference type="Gene3D" id="3.30.420.10">
    <property type="entry name" value="Ribonuclease H-like superfamily/Ribonuclease H"/>
    <property type="match status" value="1"/>
</dbReference>
<organism evidence="2 3">
    <name type="scientific">Vibrio rotiferianus</name>
    <dbReference type="NCBI Taxonomy" id="190895"/>
    <lineage>
        <taxon>Bacteria</taxon>
        <taxon>Pseudomonadati</taxon>
        <taxon>Pseudomonadota</taxon>
        <taxon>Gammaproteobacteria</taxon>
        <taxon>Vibrionales</taxon>
        <taxon>Vibrionaceae</taxon>
        <taxon>Vibrio</taxon>
    </lineage>
</organism>
<feature type="domain" description="3'-5' exoribonuclease Rv2179c-like" evidence="1">
    <location>
        <begin position="3"/>
        <end position="180"/>
    </location>
</feature>
<dbReference type="Proteomes" id="UP000315115">
    <property type="component" value="Chromosome 2"/>
</dbReference>
<dbReference type="InterPro" id="IPR012337">
    <property type="entry name" value="RNaseH-like_sf"/>
</dbReference>
<proteinExistence type="predicted"/>
<evidence type="ECO:0000259" key="1">
    <source>
        <dbReference type="Pfam" id="PF16473"/>
    </source>
</evidence>
<name>A0A510IDF5_9VIBR</name>
<evidence type="ECO:0000313" key="2">
    <source>
        <dbReference type="EMBL" id="BBL91802.1"/>
    </source>
</evidence>
<dbReference type="SUPFAM" id="SSF53098">
    <property type="entry name" value="Ribonuclease H-like"/>
    <property type="match status" value="1"/>
</dbReference>
<dbReference type="InterPro" id="IPR036397">
    <property type="entry name" value="RNaseH_sf"/>
</dbReference>
<dbReference type="Pfam" id="PF16473">
    <property type="entry name" value="Rv2179c-like"/>
    <property type="match status" value="1"/>
</dbReference>
<protein>
    <recommendedName>
        <fullName evidence="1">3'-5' exoribonuclease Rv2179c-like domain-containing protein</fullName>
    </recommendedName>
</protein>
<accession>A0A510IDF5</accession>
<reference evidence="3" key="1">
    <citation type="submission" date="2019-07" db="EMBL/GenBank/DDBJ databases">
        <title>Complete Genome Sequences of Vibrion rotiferianus strain AM7.</title>
        <authorList>
            <person name="Miyazaki K."/>
            <person name="Wiseschart A."/>
            <person name="Pootanakit K."/>
            <person name="Ishimori K."/>
            <person name="Kitahara K."/>
        </authorList>
    </citation>
    <scope>NUCLEOTIDE SEQUENCE [LARGE SCALE GENOMIC DNA]</scope>
    <source>
        <strain evidence="3">AM7</strain>
    </source>
</reference>
<sequence>MSTHVMLDLETMGNTSNAAIVSIGAVVFSPVTGALGADFEVVVNLNSSAYYSDIDASTVTWWLTQSEEARSIFLRDTPKSSLKDALLELNQWFADLGDSRDIQVWGNGSGFDNVILANAFKAVRIKPHFSHWNDRDVRTIVEMGRSILGIDPKTTFTRQGVHHSALDDAKFQAKYVSEIWQKFQMVVCYVDDARAVIEGEA</sequence>
<gene>
    <name evidence="2" type="ORF">VroAM7_44550</name>
</gene>
<dbReference type="InterPro" id="IPR033390">
    <property type="entry name" value="Rv2179c-like"/>
</dbReference>
<dbReference type="GO" id="GO:0003676">
    <property type="term" value="F:nucleic acid binding"/>
    <property type="evidence" value="ECO:0007669"/>
    <property type="project" value="InterPro"/>
</dbReference>
<dbReference type="EMBL" id="AP019799">
    <property type="protein sequence ID" value="BBL91802.1"/>
    <property type="molecule type" value="Genomic_DNA"/>
</dbReference>
<dbReference type="AlphaFoldDB" id="A0A510IDF5"/>